<comment type="function">
    <text evidence="1">Catalyzes the formation of 4-(hydroxymethyl)-2-furancarboxaldehyde phosphate (4-HFC-P) from two molecules of glyceraldehyde-3-P (GA-3-P).</text>
</comment>
<evidence type="ECO:0000256" key="2">
    <source>
        <dbReference type="ARBA" id="ARBA00012553"/>
    </source>
</evidence>
<proteinExistence type="predicted"/>
<dbReference type="Proteomes" id="UP000186309">
    <property type="component" value="Chromosome"/>
</dbReference>
<evidence type="ECO:0000256" key="1">
    <source>
        <dbReference type="ARBA" id="ARBA00003810"/>
    </source>
</evidence>
<feature type="active site" description="Proton acceptor" evidence="7">
    <location>
        <position position="90"/>
    </location>
</feature>
<dbReference type="PIRSF" id="PIRSF015957">
    <property type="entry name" value="UCP015957"/>
    <property type="match status" value="1"/>
</dbReference>
<dbReference type="Pfam" id="PF04476">
    <property type="entry name" value="4HFCP_synth"/>
    <property type="match status" value="1"/>
</dbReference>
<dbReference type="STRING" id="1387353.BSF38_01338"/>
<keyword evidence="4" id="KW-0704">Schiff base</keyword>
<evidence type="ECO:0000313" key="8">
    <source>
        <dbReference type="EMBL" id="APW59879.1"/>
    </source>
</evidence>
<name>A0A1U7CLT1_9BACT</name>
<dbReference type="EMBL" id="CP019082">
    <property type="protein sequence ID" value="APW59879.1"/>
    <property type="molecule type" value="Genomic_DNA"/>
</dbReference>
<evidence type="ECO:0000256" key="3">
    <source>
        <dbReference type="ARBA" id="ARBA00023239"/>
    </source>
</evidence>
<comment type="catalytic activity">
    <reaction evidence="6">
        <text>2 D-glyceraldehyde 3-phosphate = 4-(hydroxymethyl)-2-furancarboxaldehyde phosphate + phosphate + 2 H2O</text>
        <dbReference type="Rhea" id="RHEA:43536"/>
        <dbReference type="ChEBI" id="CHEBI:15377"/>
        <dbReference type="ChEBI" id="CHEBI:43474"/>
        <dbReference type="ChEBI" id="CHEBI:59776"/>
        <dbReference type="ChEBI" id="CHEBI:83407"/>
        <dbReference type="EC" id="4.2.3.153"/>
    </reaction>
</comment>
<dbReference type="GO" id="GO:0016829">
    <property type="term" value="F:lyase activity"/>
    <property type="evidence" value="ECO:0007669"/>
    <property type="project" value="UniProtKB-KW"/>
</dbReference>
<evidence type="ECO:0000256" key="4">
    <source>
        <dbReference type="ARBA" id="ARBA00023270"/>
    </source>
</evidence>
<dbReference type="AlphaFoldDB" id="A0A1U7CLT1"/>
<keyword evidence="3" id="KW-0456">Lyase</keyword>
<reference evidence="9" key="1">
    <citation type="submission" date="2016-12" db="EMBL/GenBank/DDBJ databases">
        <title>Comparative genomics of four Isosphaeraceae planctomycetes: a common pool of plasmids and glycoside hydrolase genes.</title>
        <authorList>
            <person name="Ivanova A."/>
        </authorList>
    </citation>
    <scope>NUCLEOTIDE SEQUENCE [LARGE SCALE GENOMIC DNA]</scope>
    <source>
        <strain evidence="9">PX4</strain>
    </source>
</reference>
<feature type="active site" description="Schiff-base intermediate with substrate" evidence="7">
    <location>
        <position position="32"/>
    </location>
</feature>
<evidence type="ECO:0000256" key="5">
    <source>
        <dbReference type="ARBA" id="ARBA00032523"/>
    </source>
</evidence>
<dbReference type="EC" id="4.2.3.153" evidence="2"/>
<keyword evidence="9" id="KW-1185">Reference proteome</keyword>
<dbReference type="InterPro" id="IPR011060">
    <property type="entry name" value="RibuloseP-bd_barrel"/>
</dbReference>
<gene>
    <name evidence="8" type="ORF">BSF38_01338</name>
</gene>
<evidence type="ECO:0000313" key="9">
    <source>
        <dbReference type="Proteomes" id="UP000186309"/>
    </source>
</evidence>
<sequence length="239" mass="25713">MSIPVAELLVSVRSADEAKKAAAAGALVIDVKEPDEGSLGRAAVAIWRDVRRFVPAHIPMSVALGELTEWQVGQGPALPLGAFDGVAYCKLGLAHAGPDWRDDWRALRDRIPTRRCRWIAVVYADWETAGAPSPDEILDLAIATPAIVGVLVDTFDKSQSARLDDSGWLPWAQRVRAAHLKLAIAGGLTPETIKNLAALEPDLIAVRGAACEYGDRRGDIDERRVSELAAIVRGLFVPS</sequence>
<accession>A0A1U7CLT1</accession>
<organism evidence="8 9">
    <name type="scientific">Paludisphaera borealis</name>
    <dbReference type="NCBI Taxonomy" id="1387353"/>
    <lineage>
        <taxon>Bacteria</taxon>
        <taxon>Pseudomonadati</taxon>
        <taxon>Planctomycetota</taxon>
        <taxon>Planctomycetia</taxon>
        <taxon>Isosphaerales</taxon>
        <taxon>Isosphaeraceae</taxon>
        <taxon>Paludisphaera</taxon>
    </lineage>
</organism>
<protein>
    <recommendedName>
        <fullName evidence="2">(5-formylfuran-3-yl)methyl phosphate synthase</fullName>
        <ecNumber evidence="2">4.2.3.153</ecNumber>
    </recommendedName>
    <alternativeName>
        <fullName evidence="5">4-(hydroxymethyl)-2-furancarboxaldehyde-phosphate synthase</fullName>
    </alternativeName>
</protein>
<dbReference type="InterPro" id="IPR007565">
    <property type="entry name" value="4HFCP_synth"/>
</dbReference>
<dbReference type="RefSeq" id="WP_168189322.1">
    <property type="nucleotide sequence ID" value="NZ_CP019082.1"/>
</dbReference>
<evidence type="ECO:0000256" key="7">
    <source>
        <dbReference type="PIRSR" id="PIRSR015957-1"/>
    </source>
</evidence>
<dbReference type="KEGG" id="pbor:BSF38_01338"/>
<dbReference type="SUPFAM" id="SSF51366">
    <property type="entry name" value="Ribulose-phoshate binding barrel"/>
    <property type="match status" value="1"/>
</dbReference>
<evidence type="ECO:0000256" key="6">
    <source>
        <dbReference type="ARBA" id="ARBA00047628"/>
    </source>
</evidence>